<evidence type="ECO:0000256" key="1">
    <source>
        <dbReference type="SAM" id="MobiDB-lite"/>
    </source>
</evidence>
<gene>
    <name evidence="2" type="ORF">BCR39DRAFT_5926</name>
</gene>
<proteinExistence type="predicted"/>
<name>A0A1Y2BKV7_9TREE</name>
<feature type="region of interest" description="Disordered" evidence="1">
    <location>
        <begin position="627"/>
        <end position="764"/>
    </location>
</feature>
<organism evidence="2 3">
    <name type="scientific">Naematelia encephala</name>
    <dbReference type="NCBI Taxonomy" id="71784"/>
    <lineage>
        <taxon>Eukaryota</taxon>
        <taxon>Fungi</taxon>
        <taxon>Dikarya</taxon>
        <taxon>Basidiomycota</taxon>
        <taxon>Agaricomycotina</taxon>
        <taxon>Tremellomycetes</taxon>
        <taxon>Tremellales</taxon>
        <taxon>Naemateliaceae</taxon>
        <taxon>Naematelia</taxon>
    </lineage>
</organism>
<feature type="compositionally biased region" description="Low complexity" evidence="1">
    <location>
        <begin position="208"/>
        <end position="227"/>
    </location>
</feature>
<dbReference type="EMBL" id="MCFC01000001">
    <property type="protein sequence ID" value="ORY35408.1"/>
    <property type="molecule type" value="Genomic_DNA"/>
</dbReference>
<accession>A0A1Y2BKV7</accession>
<feature type="compositionally biased region" description="Polar residues" evidence="1">
    <location>
        <begin position="93"/>
        <end position="111"/>
    </location>
</feature>
<sequence length="836" mass="92429">MTETLASFPRPTSLLVPDRSFVTPTPILDTSSYSPFPTFPGSTHTRDPYGLNAYLLHPEDLLWSYVDPTPATLSSDKPEERSSNLVKRPSLLKQRSMSNLRQPSPLATQQPLEPEEEVQRSPSLRRRSNSLDSQPSSPRLGTPFEDTQPEVATKTPKSPGKSLRKVMHRARRNFFASSENLAAFDLPPPVPSFARTSFEDGDPSTPMSSRSVSNISEVSSRSSTGSSEGIKTPQEGLQVDVGIAGLNLADALLEAEGNNTKVKSWRGWLGSKKSKSAFNFKSGSHALATFSPVSSPNASAINLTAIGKDFSVDEALIKRSASDISLTLSRPANPFAAEQLRRVSHHKMGQLRSPSPHPLAMHLRRQHFNFPDDVAFSIQAGQKVFPLSVNLLQRAGPNMLNPSNGGLRLTIGIKSIINRLDRGHYPIESLSTRPANQRAGTLPRPRGILDFIDRPPYEERNIVFFPNGTLSPISMARPGYGVWDLDFSQYIVALSRVDEPTTTSAYWAKMPRVSVSDSLNELEKVAQSFEANNEVELETPEDSPDIEKEILISPPSEMVESSEILEPEEPNVQSSFRPLKNVVTEYSSDEESSEEDDDEPLAVVIKKKSMSSFSTSRPIAFQVPVAKHAQAQGYSDARTSRQQENEEAKRRRAMEEVVRARERRQAAISGELERGAAANQRRSDQNNRASFISLDRSRHSRAPSSSSSRPPSVHVSPASPPTQARPTERRRRVQSTYDTLRPPLRPATSRHTSAPGPEVGERRYHSFYETSNGASMPMTMYTHPAMRAFQVPRPASMMVPQQMGMYAYPSMNMSGSRMSLAVPPAARVSGRRQHIA</sequence>
<evidence type="ECO:0000313" key="3">
    <source>
        <dbReference type="Proteomes" id="UP000193986"/>
    </source>
</evidence>
<reference evidence="2 3" key="1">
    <citation type="submission" date="2016-07" db="EMBL/GenBank/DDBJ databases">
        <title>Pervasive Adenine N6-methylation of Active Genes in Fungi.</title>
        <authorList>
            <consortium name="DOE Joint Genome Institute"/>
            <person name="Mondo S.J."/>
            <person name="Dannebaum R.O."/>
            <person name="Kuo R.C."/>
            <person name="Labutti K."/>
            <person name="Haridas S."/>
            <person name="Kuo A."/>
            <person name="Salamov A."/>
            <person name="Ahrendt S.R."/>
            <person name="Lipzen A."/>
            <person name="Sullivan W."/>
            <person name="Andreopoulos W.B."/>
            <person name="Clum A."/>
            <person name="Lindquist E."/>
            <person name="Daum C."/>
            <person name="Ramamoorthy G.K."/>
            <person name="Gryganskyi A."/>
            <person name="Culley D."/>
            <person name="Magnuson J.K."/>
            <person name="James T.Y."/>
            <person name="O'Malley M.A."/>
            <person name="Stajich J.E."/>
            <person name="Spatafora J.W."/>
            <person name="Visel A."/>
            <person name="Grigoriev I.V."/>
        </authorList>
    </citation>
    <scope>NUCLEOTIDE SEQUENCE [LARGE SCALE GENOMIC DNA]</scope>
    <source>
        <strain evidence="2 3">68-887.2</strain>
    </source>
</reference>
<feature type="region of interest" description="Disordered" evidence="1">
    <location>
        <begin position="72"/>
        <end position="164"/>
    </location>
</feature>
<feature type="region of interest" description="Disordered" evidence="1">
    <location>
        <begin position="194"/>
        <end position="234"/>
    </location>
</feature>
<keyword evidence="3" id="KW-1185">Reference proteome</keyword>
<feature type="compositionally biased region" description="Low complexity" evidence="1">
    <location>
        <begin position="702"/>
        <end position="717"/>
    </location>
</feature>
<dbReference type="Proteomes" id="UP000193986">
    <property type="component" value="Unassembled WGS sequence"/>
</dbReference>
<protein>
    <submittedName>
        <fullName evidence="2">Uncharacterized protein</fullName>
    </submittedName>
</protein>
<evidence type="ECO:0000313" key="2">
    <source>
        <dbReference type="EMBL" id="ORY35408.1"/>
    </source>
</evidence>
<dbReference type="OrthoDB" id="3268641at2759"/>
<dbReference type="InParanoid" id="A0A1Y2BKV7"/>
<comment type="caution">
    <text evidence="2">The sequence shown here is derived from an EMBL/GenBank/DDBJ whole genome shotgun (WGS) entry which is preliminary data.</text>
</comment>
<feature type="compositionally biased region" description="Basic and acidic residues" evidence="1">
    <location>
        <begin position="638"/>
        <end position="665"/>
    </location>
</feature>
<dbReference type="AlphaFoldDB" id="A0A1Y2BKV7"/>